<dbReference type="EMBL" id="CP066775">
    <property type="protein sequence ID" value="QQL49582.1"/>
    <property type="molecule type" value="Genomic_DNA"/>
</dbReference>
<dbReference type="GO" id="GO:0017057">
    <property type="term" value="F:6-phosphogluconolactonase activity"/>
    <property type="evidence" value="ECO:0007669"/>
    <property type="project" value="UniProtKB-UniRule"/>
</dbReference>
<dbReference type="GO" id="GO:0005975">
    <property type="term" value="P:carbohydrate metabolic process"/>
    <property type="evidence" value="ECO:0007669"/>
    <property type="project" value="UniProtKB-UniRule"/>
</dbReference>
<organism evidence="9 10">
    <name type="scientific">Mucilaginibacter ginkgonis</name>
    <dbReference type="NCBI Taxonomy" id="2682091"/>
    <lineage>
        <taxon>Bacteria</taxon>
        <taxon>Pseudomonadati</taxon>
        <taxon>Bacteroidota</taxon>
        <taxon>Sphingobacteriia</taxon>
        <taxon>Sphingobacteriales</taxon>
        <taxon>Sphingobacteriaceae</taxon>
        <taxon>Mucilaginibacter</taxon>
    </lineage>
</organism>
<dbReference type="PANTHER" id="PTHR11054:SF0">
    <property type="entry name" value="6-PHOSPHOGLUCONOLACTONASE"/>
    <property type="match status" value="1"/>
</dbReference>
<dbReference type="RefSeq" id="WP_157524692.1">
    <property type="nucleotide sequence ID" value="NZ_CP066775.1"/>
</dbReference>
<evidence type="ECO:0000313" key="10">
    <source>
        <dbReference type="Proteomes" id="UP000429232"/>
    </source>
</evidence>
<dbReference type="Gene3D" id="3.40.50.1360">
    <property type="match status" value="1"/>
</dbReference>
<comment type="function">
    <text evidence="2 7">Hydrolysis of 6-phosphogluconolactone to 6-phosphogluconate.</text>
</comment>
<evidence type="ECO:0000256" key="3">
    <source>
        <dbReference type="ARBA" id="ARBA00004961"/>
    </source>
</evidence>
<dbReference type="GO" id="GO:0006098">
    <property type="term" value="P:pentose-phosphate shunt"/>
    <property type="evidence" value="ECO:0007669"/>
    <property type="project" value="UniProtKB-UniPathway"/>
</dbReference>
<dbReference type="InterPro" id="IPR037171">
    <property type="entry name" value="NagB/RpiA_transferase-like"/>
</dbReference>
<dbReference type="AlphaFoldDB" id="A0A6I4HYJ9"/>
<proteinExistence type="inferred from homology"/>
<evidence type="ECO:0000256" key="1">
    <source>
        <dbReference type="ARBA" id="ARBA00000832"/>
    </source>
</evidence>
<dbReference type="SUPFAM" id="SSF100950">
    <property type="entry name" value="NagB/RpiA/CoA transferase-like"/>
    <property type="match status" value="1"/>
</dbReference>
<dbReference type="Proteomes" id="UP000429232">
    <property type="component" value="Chromosome"/>
</dbReference>
<evidence type="ECO:0000256" key="6">
    <source>
        <dbReference type="ARBA" id="ARBA00020337"/>
    </source>
</evidence>
<dbReference type="EC" id="3.1.1.31" evidence="5 7"/>
<gene>
    <name evidence="7 9" type="primary">pgl</name>
    <name evidence="9" type="ORF">GO620_015625</name>
</gene>
<dbReference type="CDD" id="cd01400">
    <property type="entry name" value="6PGL"/>
    <property type="match status" value="1"/>
</dbReference>
<comment type="similarity">
    <text evidence="4 7">Belongs to the glucosamine/galactosamine-6-phosphate isomerase family. 6-phosphogluconolactonase subfamily.</text>
</comment>
<dbReference type="InterPro" id="IPR039104">
    <property type="entry name" value="6PGL"/>
</dbReference>
<dbReference type="PANTHER" id="PTHR11054">
    <property type="entry name" value="6-PHOSPHOGLUCONOLACTONASE"/>
    <property type="match status" value="1"/>
</dbReference>
<evidence type="ECO:0000256" key="7">
    <source>
        <dbReference type="RuleBase" id="RU365095"/>
    </source>
</evidence>
<name>A0A6I4HYJ9_9SPHI</name>
<keyword evidence="10" id="KW-1185">Reference proteome</keyword>
<evidence type="ECO:0000256" key="5">
    <source>
        <dbReference type="ARBA" id="ARBA00013198"/>
    </source>
</evidence>
<comment type="pathway">
    <text evidence="3 7">Carbohydrate degradation; pentose phosphate pathway; D-ribulose 5-phosphate from D-glucose 6-phosphate (oxidative stage): step 2/3.</text>
</comment>
<protein>
    <recommendedName>
        <fullName evidence="6 7">6-phosphogluconolactonase</fullName>
        <shortName evidence="7">6PGL</shortName>
        <ecNumber evidence="5 7">3.1.1.31</ecNumber>
    </recommendedName>
</protein>
<dbReference type="Pfam" id="PF01182">
    <property type="entry name" value="Glucosamine_iso"/>
    <property type="match status" value="1"/>
</dbReference>
<dbReference type="UniPathway" id="UPA00115">
    <property type="reaction ID" value="UER00409"/>
</dbReference>
<evidence type="ECO:0000256" key="2">
    <source>
        <dbReference type="ARBA" id="ARBA00002681"/>
    </source>
</evidence>
<dbReference type="InterPro" id="IPR005900">
    <property type="entry name" value="6-phosphogluconolactonase_DevB"/>
</dbReference>
<dbReference type="KEGG" id="mgik:GO620_015625"/>
<evidence type="ECO:0000256" key="4">
    <source>
        <dbReference type="ARBA" id="ARBA00010662"/>
    </source>
</evidence>
<sequence length="243" mass="27624">MASTVKIFDDKNEISTACAKMFTDLAQKAIAENGKFVVALTGGSSPETLYKDLAEASYKEQIDWSKVFVFWGDERWVPLTDDKSNGKMANRTLLNKVPVPKNQIFYMWADKDVSQYAEEYENAIREVLGDGMRFDLILLGMGPEGHTASLFPYEPVLHEETKLVDAYYLKSQNMYRITFTAPLINKAKEIILMLYGNEKAEALYEVLEGERNPDLYPAQLLNPVNGNITWLIDKTIAKDLKKE</sequence>
<accession>A0A6I4HYJ9</accession>
<keyword evidence="7 9" id="KW-0378">Hydrolase</keyword>
<dbReference type="InterPro" id="IPR006148">
    <property type="entry name" value="Glc/Gal-6P_isomerase"/>
</dbReference>
<reference evidence="9 10" key="1">
    <citation type="submission" date="2020-12" db="EMBL/GenBank/DDBJ databases">
        <title>HMF7856_wgs.fasta genome submission.</title>
        <authorList>
            <person name="Kang H."/>
            <person name="Kim H."/>
            <person name="Joh K."/>
        </authorList>
    </citation>
    <scope>NUCLEOTIDE SEQUENCE [LARGE SCALE GENOMIC DNA]</scope>
    <source>
        <strain evidence="9 10">HMF7856</strain>
    </source>
</reference>
<dbReference type="NCBIfam" id="TIGR01198">
    <property type="entry name" value="pgl"/>
    <property type="match status" value="1"/>
</dbReference>
<evidence type="ECO:0000259" key="8">
    <source>
        <dbReference type="Pfam" id="PF01182"/>
    </source>
</evidence>
<evidence type="ECO:0000313" key="9">
    <source>
        <dbReference type="EMBL" id="QQL49582.1"/>
    </source>
</evidence>
<comment type="catalytic activity">
    <reaction evidence="1 7">
        <text>6-phospho-D-glucono-1,5-lactone + H2O = 6-phospho-D-gluconate + H(+)</text>
        <dbReference type="Rhea" id="RHEA:12556"/>
        <dbReference type="ChEBI" id="CHEBI:15377"/>
        <dbReference type="ChEBI" id="CHEBI:15378"/>
        <dbReference type="ChEBI" id="CHEBI:57955"/>
        <dbReference type="ChEBI" id="CHEBI:58759"/>
        <dbReference type="EC" id="3.1.1.31"/>
    </reaction>
</comment>
<feature type="domain" description="Glucosamine/galactosamine-6-phosphate isomerase" evidence="8">
    <location>
        <begin position="10"/>
        <end position="230"/>
    </location>
</feature>